<dbReference type="PIRSF" id="PIRSF001220">
    <property type="entry name" value="L-ASNase_gatD"/>
    <property type="match status" value="1"/>
</dbReference>
<evidence type="ECO:0000256" key="9">
    <source>
        <dbReference type="SAM" id="MobiDB-lite"/>
    </source>
</evidence>
<dbReference type="PROSITE" id="PS50297">
    <property type="entry name" value="ANK_REP_REGION"/>
    <property type="match status" value="2"/>
</dbReference>
<dbReference type="InterPro" id="IPR036770">
    <property type="entry name" value="Ankyrin_rpt-contain_sf"/>
</dbReference>
<feature type="domain" description="L-asparaginase N-terminal" evidence="10">
    <location>
        <begin position="12"/>
        <end position="300"/>
    </location>
</feature>
<dbReference type="FunFam" id="3.40.50.1170:FF:000003">
    <property type="entry name" value="60 kDa lysophospholipase"/>
    <property type="match status" value="1"/>
</dbReference>
<dbReference type="SMART" id="SM00248">
    <property type="entry name" value="ANK"/>
    <property type="match status" value="2"/>
</dbReference>
<dbReference type="EMBL" id="ML179701">
    <property type="protein sequence ID" value="THU82880.1"/>
    <property type="molecule type" value="Genomic_DNA"/>
</dbReference>
<dbReference type="SUPFAM" id="SSF53774">
    <property type="entry name" value="Glutaminase/Asparaginase"/>
    <property type="match status" value="1"/>
</dbReference>
<dbReference type="InterPro" id="IPR006034">
    <property type="entry name" value="Asparaginase/glutaminase-like"/>
</dbReference>
<proteinExistence type="inferred from homology"/>
<dbReference type="OrthoDB" id="542841at2759"/>
<dbReference type="InterPro" id="IPR041725">
    <property type="entry name" value="L-asparaginase_I"/>
</dbReference>
<dbReference type="Proteomes" id="UP000297245">
    <property type="component" value="Unassembled WGS sequence"/>
</dbReference>
<feature type="repeat" description="ANK" evidence="6">
    <location>
        <begin position="602"/>
        <end position="634"/>
    </location>
</feature>
<dbReference type="Pfam" id="PF12796">
    <property type="entry name" value="Ank_2"/>
    <property type="match status" value="1"/>
</dbReference>
<keyword evidence="3" id="KW-0378">Hydrolase</keyword>
<dbReference type="CDD" id="cd08963">
    <property type="entry name" value="L-asparaginase_I"/>
    <property type="match status" value="1"/>
</dbReference>
<feature type="region of interest" description="Disordered" evidence="9">
    <location>
        <begin position="67"/>
        <end position="92"/>
    </location>
</feature>
<dbReference type="GO" id="GO:0004067">
    <property type="term" value="F:asparaginase activity"/>
    <property type="evidence" value="ECO:0007669"/>
    <property type="project" value="UniProtKB-UniRule"/>
</dbReference>
<gene>
    <name evidence="12" type="ORF">K435DRAFT_734389</name>
</gene>
<dbReference type="InterPro" id="IPR037152">
    <property type="entry name" value="L-asparaginase_N_sf"/>
</dbReference>
<accession>A0A4S8L3C5</accession>
<dbReference type="PROSITE" id="PS51732">
    <property type="entry name" value="ASN_GLN_ASE_3"/>
    <property type="match status" value="1"/>
</dbReference>
<dbReference type="InterPro" id="IPR040919">
    <property type="entry name" value="Asparaginase_C"/>
</dbReference>
<keyword evidence="13" id="KW-1185">Reference proteome</keyword>
<organism evidence="12 13">
    <name type="scientific">Dendrothele bispora (strain CBS 962.96)</name>
    <dbReference type="NCBI Taxonomy" id="1314807"/>
    <lineage>
        <taxon>Eukaryota</taxon>
        <taxon>Fungi</taxon>
        <taxon>Dikarya</taxon>
        <taxon>Basidiomycota</taxon>
        <taxon>Agaricomycotina</taxon>
        <taxon>Agaricomycetes</taxon>
        <taxon>Agaricomycetidae</taxon>
        <taxon>Agaricales</taxon>
        <taxon>Agaricales incertae sedis</taxon>
        <taxon>Dendrothele</taxon>
    </lineage>
</organism>
<dbReference type="Gene3D" id="3.40.50.40">
    <property type="match status" value="1"/>
</dbReference>
<dbReference type="PROSITE" id="PS00917">
    <property type="entry name" value="ASN_GLN_ASE_2"/>
    <property type="match status" value="1"/>
</dbReference>
<dbReference type="InterPro" id="IPR027473">
    <property type="entry name" value="L-asparaginase_C"/>
</dbReference>
<evidence type="ECO:0000256" key="1">
    <source>
        <dbReference type="ARBA" id="ARBA00012920"/>
    </source>
</evidence>
<sequence length="677" mass="73093">MNLTPQLADESRVLVIYTGGTIGMLVGQQGYVPEPHFLTETLRSQSRFHDPLQNSLFSNSGSVQGFRKWSTGSGRNSPSENIFPSTETTPQHPTLLVRSSRPIGETSNLRPSGHQTASKGHYTCVQTSDGVYEAHLPSLVTPRSTVPGGSGRKSIRYAVLEWDRLLDSSNVEMNDWIRIATEIELNYSFDAFVILHGTDTMSYTASALSFLLEDLGKTVILTGAQIPLSQLRNDAIDNLMGALTIAGHYIIPECCLYFNHRLYRGNRVSKISSHDLSAFDSPNFPPLVDVGIDIVVNWNDVIRQTSLRRFKAHKDMSPHVATLRLFPGITTGTVKAFFAPPMKGVVLETFGSGNAPQRPDLMKALRDACDQGIVVVAITQCTRGSVSDAYETGRTLLQAGVVPGGDMTPECALAKLSYLLSKPELSNGEVRKLMGVPLRGELTRPPAAAPPSQTTIEQNVESLQGVLSHFMQLSQPASRQGPVITVSDLDNTSQNAAATWSWTASEASSTEAVLLPFLIHLAAAKNDIKSIRFCIDLTQPVTNTGDGLIEIPKYTNIPGGIVNSLESGSGRSPLQIAAFNGHMESVNLLLQSGALVHLRDSLGHTALYYAARQGYRDVVDILIQAGATLSGTDGTYSAIAARNALKVGDQTSLKVWSAAGVSLQSYDDMSKPDVIGE</sequence>
<feature type="domain" description="Asparaginase/glutaminase C-terminal" evidence="11">
    <location>
        <begin position="319"/>
        <end position="434"/>
    </location>
</feature>
<dbReference type="Gene3D" id="1.25.40.20">
    <property type="entry name" value="Ankyrin repeat-containing domain"/>
    <property type="match status" value="1"/>
</dbReference>
<evidence type="ECO:0000256" key="6">
    <source>
        <dbReference type="PROSITE-ProRule" id="PRU00023"/>
    </source>
</evidence>
<dbReference type="PROSITE" id="PS50088">
    <property type="entry name" value="ANK_REPEAT"/>
    <property type="match status" value="2"/>
</dbReference>
<dbReference type="FunFam" id="3.40.50.40:FF:000001">
    <property type="entry name" value="L-asparaginase 1"/>
    <property type="match status" value="1"/>
</dbReference>
<reference evidence="12 13" key="1">
    <citation type="journal article" date="2019" name="Nat. Ecol. Evol.">
        <title>Megaphylogeny resolves global patterns of mushroom evolution.</title>
        <authorList>
            <person name="Varga T."/>
            <person name="Krizsan K."/>
            <person name="Foldi C."/>
            <person name="Dima B."/>
            <person name="Sanchez-Garcia M."/>
            <person name="Sanchez-Ramirez S."/>
            <person name="Szollosi G.J."/>
            <person name="Szarkandi J.G."/>
            <person name="Papp V."/>
            <person name="Albert L."/>
            <person name="Andreopoulos W."/>
            <person name="Angelini C."/>
            <person name="Antonin V."/>
            <person name="Barry K.W."/>
            <person name="Bougher N.L."/>
            <person name="Buchanan P."/>
            <person name="Buyck B."/>
            <person name="Bense V."/>
            <person name="Catcheside P."/>
            <person name="Chovatia M."/>
            <person name="Cooper J."/>
            <person name="Damon W."/>
            <person name="Desjardin D."/>
            <person name="Finy P."/>
            <person name="Geml J."/>
            <person name="Haridas S."/>
            <person name="Hughes K."/>
            <person name="Justo A."/>
            <person name="Karasinski D."/>
            <person name="Kautmanova I."/>
            <person name="Kiss B."/>
            <person name="Kocsube S."/>
            <person name="Kotiranta H."/>
            <person name="LaButti K.M."/>
            <person name="Lechner B.E."/>
            <person name="Liimatainen K."/>
            <person name="Lipzen A."/>
            <person name="Lukacs Z."/>
            <person name="Mihaltcheva S."/>
            <person name="Morgado L.N."/>
            <person name="Niskanen T."/>
            <person name="Noordeloos M.E."/>
            <person name="Ohm R.A."/>
            <person name="Ortiz-Santana B."/>
            <person name="Ovrebo C."/>
            <person name="Racz N."/>
            <person name="Riley R."/>
            <person name="Savchenko A."/>
            <person name="Shiryaev A."/>
            <person name="Soop K."/>
            <person name="Spirin V."/>
            <person name="Szebenyi C."/>
            <person name="Tomsovsky M."/>
            <person name="Tulloss R.E."/>
            <person name="Uehling J."/>
            <person name="Grigoriev I.V."/>
            <person name="Vagvolgyi C."/>
            <person name="Papp T."/>
            <person name="Martin F.M."/>
            <person name="Miettinen O."/>
            <person name="Hibbett D.S."/>
            <person name="Nagy L.G."/>
        </authorList>
    </citation>
    <scope>NUCLEOTIDE SEQUENCE [LARGE SCALE GENOMIC DNA]</scope>
    <source>
        <strain evidence="12 13">CBS 962.96</strain>
    </source>
</reference>
<name>A0A4S8L3C5_DENBC</name>
<comment type="similarity">
    <text evidence="5">In the N-terminal section; belongs to the asparaginase 1 family.</text>
</comment>
<dbReference type="Gene3D" id="3.40.50.1170">
    <property type="entry name" value="L-asparaginase, N-terminal domain"/>
    <property type="match status" value="1"/>
</dbReference>
<dbReference type="PANTHER" id="PTHR11707">
    <property type="entry name" value="L-ASPARAGINASE"/>
    <property type="match status" value="1"/>
</dbReference>
<dbReference type="PIRSF" id="PIRSF500176">
    <property type="entry name" value="L_ASNase"/>
    <property type="match status" value="1"/>
</dbReference>
<dbReference type="Pfam" id="PF00710">
    <property type="entry name" value="Asparaginase"/>
    <property type="match status" value="1"/>
</dbReference>
<feature type="active site" evidence="8">
    <location>
        <position position="198"/>
    </location>
</feature>
<dbReference type="EC" id="3.5.1.1" evidence="1"/>
<dbReference type="InterPro" id="IPR002110">
    <property type="entry name" value="Ankyrin_rpt"/>
</dbReference>
<evidence type="ECO:0000256" key="7">
    <source>
        <dbReference type="PROSITE-ProRule" id="PRU10099"/>
    </source>
</evidence>
<dbReference type="SUPFAM" id="SSF48403">
    <property type="entry name" value="Ankyrin repeat"/>
    <property type="match status" value="1"/>
</dbReference>
<evidence type="ECO:0000259" key="11">
    <source>
        <dbReference type="Pfam" id="PF17763"/>
    </source>
</evidence>
<evidence type="ECO:0000256" key="8">
    <source>
        <dbReference type="PROSITE-ProRule" id="PRU10100"/>
    </source>
</evidence>
<feature type="active site" evidence="7">
    <location>
        <position position="21"/>
    </location>
</feature>
<feature type="compositionally biased region" description="Polar residues" evidence="9">
    <location>
        <begin position="70"/>
        <end position="92"/>
    </location>
</feature>
<evidence type="ECO:0000256" key="5">
    <source>
        <dbReference type="ARBA" id="ARBA00061199"/>
    </source>
</evidence>
<dbReference type="PRINTS" id="PR00139">
    <property type="entry name" value="ASNGLNASE"/>
</dbReference>
<dbReference type="SMART" id="SM00870">
    <property type="entry name" value="Asparaginase"/>
    <property type="match status" value="1"/>
</dbReference>
<evidence type="ECO:0000256" key="4">
    <source>
        <dbReference type="ARBA" id="ARBA00023043"/>
    </source>
</evidence>
<dbReference type="SFLD" id="SFLDS00057">
    <property type="entry name" value="Glutaminase/Asparaginase"/>
    <property type="match status" value="1"/>
</dbReference>
<keyword evidence="2" id="KW-0677">Repeat</keyword>
<evidence type="ECO:0000313" key="13">
    <source>
        <dbReference type="Proteomes" id="UP000297245"/>
    </source>
</evidence>
<evidence type="ECO:0000313" key="12">
    <source>
        <dbReference type="EMBL" id="THU82880.1"/>
    </source>
</evidence>
<dbReference type="Pfam" id="PF17763">
    <property type="entry name" value="Asparaginase_C"/>
    <property type="match status" value="1"/>
</dbReference>
<dbReference type="InterPro" id="IPR027474">
    <property type="entry name" value="L-asparaginase_N"/>
</dbReference>
<dbReference type="GO" id="GO:0006528">
    <property type="term" value="P:asparagine metabolic process"/>
    <property type="evidence" value="ECO:0007669"/>
    <property type="project" value="UniProtKB-ARBA"/>
</dbReference>
<evidence type="ECO:0000259" key="10">
    <source>
        <dbReference type="Pfam" id="PF00710"/>
    </source>
</evidence>
<protein>
    <recommendedName>
        <fullName evidence="1">asparaginase</fullName>
        <ecNumber evidence="1">3.5.1.1</ecNumber>
    </recommendedName>
</protein>
<evidence type="ECO:0000256" key="3">
    <source>
        <dbReference type="ARBA" id="ARBA00022801"/>
    </source>
</evidence>
<dbReference type="InterPro" id="IPR027475">
    <property type="entry name" value="Asparaginase/glutaminase_AS2"/>
</dbReference>
<dbReference type="InterPro" id="IPR036152">
    <property type="entry name" value="Asp/glu_Ase-like_sf"/>
</dbReference>
<dbReference type="PROSITE" id="PS00144">
    <property type="entry name" value="ASN_GLN_ASE_1"/>
    <property type="match status" value="1"/>
</dbReference>
<keyword evidence="4 6" id="KW-0040">ANK repeat</keyword>
<evidence type="ECO:0000256" key="2">
    <source>
        <dbReference type="ARBA" id="ARBA00022737"/>
    </source>
</evidence>
<dbReference type="AlphaFoldDB" id="A0A4S8L3C5"/>
<dbReference type="PANTHER" id="PTHR11707:SF28">
    <property type="entry name" value="60 KDA LYSOPHOSPHOLIPASE"/>
    <property type="match status" value="1"/>
</dbReference>
<feature type="repeat" description="ANK" evidence="6">
    <location>
        <begin position="569"/>
        <end position="601"/>
    </location>
</feature>
<dbReference type="InterPro" id="IPR020827">
    <property type="entry name" value="Asparaginase/glutaminase_AS1"/>
</dbReference>